<organism evidence="2 3">
    <name type="scientific">Gimesia aquarii</name>
    <dbReference type="NCBI Taxonomy" id="2527964"/>
    <lineage>
        <taxon>Bacteria</taxon>
        <taxon>Pseudomonadati</taxon>
        <taxon>Planctomycetota</taxon>
        <taxon>Planctomycetia</taxon>
        <taxon>Planctomycetales</taxon>
        <taxon>Planctomycetaceae</taxon>
        <taxon>Gimesia</taxon>
    </lineage>
</organism>
<evidence type="ECO:0000313" key="2">
    <source>
        <dbReference type="EMBL" id="QDT96365.1"/>
    </source>
</evidence>
<protein>
    <submittedName>
        <fullName evidence="2">Uncharacterized protein</fullName>
    </submittedName>
</protein>
<keyword evidence="1" id="KW-0732">Signal</keyword>
<proteinExistence type="predicted"/>
<feature type="signal peptide" evidence="1">
    <location>
        <begin position="1"/>
        <end position="22"/>
    </location>
</feature>
<accession>A0A517VTN3</accession>
<name>A0A517VTN3_9PLAN</name>
<gene>
    <name evidence="2" type="ORF">V144x_18190</name>
</gene>
<feature type="chain" id="PRO_5021813797" evidence="1">
    <location>
        <begin position="23"/>
        <end position="144"/>
    </location>
</feature>
<dbReference type="AlphaFoldDB" id="A0A517VTN3"/>
<dbReference type="KEGG" id="gaw:V144x_18190"/>
<dbReference type="RefSeq" id="WP_144984351.1">
    <property type="nucleotide sequence ID" value="NZ_CP037920.1"/>
</dbReference>
<evidence type="ECO:0000313" key="3">
    <source>
        <dbReference type="Proteomes" id="UP000318704"/>
    </source>
</evidence>
<dbReference type="Proteomes" id="UP000318704">
    <property type="component" value="Chromosome"/>
</dbReference>
<reference evidence="2 3" key="1">
    <citation type="submission" date="2019-03" db="EMBL/GenBank/DDBJ databases">
        <title>Deep-cultivation of Planctomycetes and their phenomic and genomic characterization uncovers novel biology.</title>
        <authorList>
            <person name="Wiegand S."/>
            <person name="Jogler M."/>
            <person name="Boedeker C."/>
            <person name="Pinto D."/>
            <person name="Vollmers J."/>
            <person name="Rivas-Marin E."/>
            <person name="Kohn T."/>
            <person name="Peeters S.H."/>
            <person name="Heuer A."/>
            <person name="Rast P."/>
            <person name="Oberbeckmann S."/>
            <person name="Bunk B."/>
            <person name="Jeske O."/>
            <person name="Meyerdierks A."/>
            <person name="Storesund J.E."/>
            <person name="Kallscheuer N."/>
            <person name="Luecker S."/>
            <person name="Lage O.M."/>
            <person name="Pohl T."/>
            <person name="Merkel B.J."/>
            <person name="Hornburger P."/>
            <person name="Mueller R.-W."/>
            <person name="Bruemmer F."/>
            <person name="Labrenz M."/>
            <person name="Spormann A.M."/>
            <person name="Op den Camp H."/>
            <person name="Overmann J."/>
            <person name="Amann R."/>
            <person name="Jetten M.S.M."/>
            <person name="Mascher T."/>
            <person name="Medema M.H."/>
            <person name="Devos D.P."/>
            <person name="Kaster A.-K."/>
            <person name="Ovreas L."/>
            <person name="Rohde M."/>
            <person name="Galperin M.Y."/>
            <person name="Jogler C."/>
        </authorList>
    </citation>
    <scope>NUCLEOTIDE SEQUENCE [LARGE SCALE GENOMIC DNA]</scope>
    <source>
        <strain evidence="2 3">V144</strain>
    </source>
</reference>
<evidence type="ECO:0000256" key="1">
    <source>
        <dbReference type="SAM" id="SignalP"/>
    </source>
</evidence>
<dbReference type="EMBL" id="CP037920">
    <property type="protein sequence ID" value="QDT96365.1"/>
    <property type="molecule type" value="Genomic_DNA"/>
</dbReference>
<sequence precursor="true">MYRLFALCFAVGLMFLTDTAFADTSPEDLASRCVSKVNGIVDRCQNAAAEETVECVRKIRQLLAAGREDAAHDVARKCIRSATTRTENCAKRVNRICNACIDELLELGVPQLARRLNNVCEDAISDLRTTLQREKNAIRIALGG</sequence>